<evidence type="ECO:0000256" key="1">
    <source>
        <dbReference type="SAM" id="MobiDB-lite"/>
    </source>
</evidence>
<evidence type="ECO:0000313" key="3">
    <source>
        <dbReference type="Proteomes" id="UP001215151"/>
    </source>
</evidence>
<evidence type="ECO:0000313" key="2">
    <source>
        <dbReference type="EMBL" id="KAJ8454947.1"/>
    </source>
</evidence>
<organism evidence="2 3">
    <name type="scientific">Trametes cubensis</name>
    <dbReference type="NCBI Taxonomy" id="1111947"/>
    <lineage>
        <taxon>Eukaryota</taxon>
        <taxon>Fungi</taxon>
        <taxon>Dikarya</taxon>
        <taxon>Basidiomycota</taxon>
        <taxon>Agaricomycotina</taxon>
        <taxon>Agaricomycetes</taxon>
        <taxon>Polyporales</taxon>
        <taxon>Polyporaceae</taxon>
        <taxon>Trametes</taxon>
    </lineage>
</organism>
<dbReference type="Proteomes" id="UP001215151">
    <property type="component" value="Unassembled WGS sequence"/>
</dbReference>
<dbReference type="InterPro" id="IPR036915">
    <property type="entry name" value="Cyclin-like_sf"/>
</dbReference>
<dbReference type="EMBL" id="JAPEVG010000854">
    <property type="protein sequence ID" value="KAJ8454947.1"/>
    <property type="molecule type" value="Genomic_DNA"/>
</dbReference>
<accession>A0AAD7TF88</accession>
<feature type="region of interest" description="Disordered" evidence="1">
    <location>
        <begin position="232"/>
        <end position="266"/>
    </location>
</feature>
<gene>
    <name evidence="2" type="ORF">ONZ51_g12729</name>
</gene>
<proteinExistence type="predicted"/>
<dbReference type="SUPFAM" id="SSF47954">
    <property type="entry name" value="Cyclin-like"/>
    <property type="match status" value="1"/>
</dbReference>
<dbReference type="Gene3D" id="1.10.472.10">
    <property type="entry name" value="Cyclin-like"/>
    <property type="match status" value="1"/>
</dbReference>
<reference evidence="2" key="1">
    <citation type="submission" date="2022-11" db="EMBL/GenBank/DDBJ databases">
        <title>Genome Sequence of Cubamyces cubensis.</title>
        <authorList>
            <person name="Buettner E."/>
        </authorList>
    </citation>
    <scope>NUCLEOTIDE SEQUENCE</scope>
    <source>
        <strain evidence="2">MPL-01</strain>
    </source>
</reference>
<sequence length="266" mass="30600">MTYCFDYQTANATVQLPHTAQSSKPARLGNTGPATTYRLPVLLEVDDKTHQVVMDAVRVVQRFDRDWMTKGRRRVSLSRHKFRRSVAEIAQVVRIANTTLKKRLYEFCKTPSGALALADFRTVWLEEEWTHQLRLRIYPPATTAEPTPTAGESFSKETAPPKLVLIHNPWLTTRYPRTEWMSTAPPVGAHAPMVSMCQEPTAPTHEPELRGQTRSLEARFLTQAQRAQLAILKREQETREQKEKEERARRQREAPEREADEVRQSA</sequence>
<comment type="caution">
    <text evidence="2">The sequence shown here is derived from an EMBL/GenBank/DDBJ whole genome shotgun (WGS) entry which is preliminary data.</text>
</comment>
<protein>
    <submittedName>
        <fullName evidence="2">Uncharacterized protein</fullName>
    </submittedName>
</protein>
<dbReference type="AlphaFoldDB" id="A0AAD7TF88"/>
<keyword evidence="3" id="KW-1185">Reference proteome</keyword>
<name>A0AAD7TF88_9APHY</name>